<keyword evidence="4" id="KW-1185">Reference proteome</keyword>
<feature type="compositionally biased region" description="Polar residues" evidence="1">
    <location>
        <begin position="1029"/>
        <end position="1041"/>
    </location>
</feature>
<evidence type="ECO:0000313" key="4">
    <source>
        <dbReference type="Proteomes" id="UP000268844"/>
    </source>
</evidence>
<feature type="domain" description="AsmA" evidence="2">
    <location>
        <begin position="624"/>
        <end position="803"/>
    </location>
</feature>
<evidence type="ECO:0000256" key="1">
    <source>
        <dbReference type="SAM" id="MobiDB-lite"/>
    </source>
</evidence>
<name>A0A447IA62_9HYPH</name>
<reference evidence="3 4" key="1">
    <citation type="submission" date="2018-12" db="EMBL/GenBank/DDBJ databases">
        <authorList>
            <person name="Criscuolo A."/>
        </authorList>
    </citation>
    <scope>NUCLEOTIDE SEQUENCE [LARGE SCALE GENOMIC DNA]</scope>
    <source>
        <strain evidence="3">ACIP1116281</strain>
    </source>
</reference>
<dbReference type="RefSeq" id="WP_126149893.1">
    <property type="nucleotide sequence ID" value="NZ_JBHTMH010000003.1"/>
</dbReference>
<dbReference type="PANTHER" id="PTHR30441:SF4">
    <property type="entry name" value="PROTEIN ASMA"/>
    <property type="match status" value="1"/>
</dbReference>
<gene>
    <name evidence="3" type="ORF">DEVEQU_01443</name>
</gene>
<evidence type="ECO:0000313" key="3">
    <source>
        <dbReference type="EMBL" id="VDS04308.1"/>
    </source>
</evidence>
<proteinExistence type="predicted"/>
<accession>A0A447IA62</accession>
<dbReference type="GO" id="GO:0005886">
    <property type="term" value="C:plasma membrane"/>
    <property type="evidence" value="ECO:0007669"/>
    <property type="project" value="TreeGrafter"/>
</dbReference>
<dbReference type="Pfam" id="PF05170">
    <property type="entry name" value="AsmA"/>
    <property type="match status" value="1"/>
</dbReference>
<protein>
    <submittedName>
        <fullName evidence="3">Putative assembly protein</fullName>
    </submittedName>
</protein>
<feature type="region of interest" description="Disordered" evidence="1">
    <location>
        <begin position="956"/>
        <end position="1055"/>
    </location>
</feature>
<sequence>MRKAILIGAICLAALAGLVFLAPIAVNSAGLRTALSDQLSRVSGARIALNGPIHFSILPDFGVVVEDFGYSSGDGAFEVTSQRSVASVGLWALFTGQIQITGIELRNPRIQIAESTAATEASPATTQSDDIFRLVAGYLENVSIDHITISDGEVTTSRNGVLTPMASDIDMRLSIPGIAAPASLSVSALVGTDHIEFGAEIGSLRDLLSRQPAHFSLSAKTDHPPHPALADISASGSIQLAEDGSYRIAGGEIASIGQKMLLDANYVPGERPFVVARIKAGSLAYADFAPPPADAAAITATAPAALDLSPLKALNADIELYAEAVSVGDATARDIVLSAKLDDGRLIATVDSTSIAGGSLVASMALDANNMPTVSSGSLNLTSIDIQQLLALAGQDAPLTGALSSELQYAFKGMDAVSIRNSLNLRGKASVAQGRVAIPQLASIAGQNAGTVDALAASIAIEDMLKPMSVTGSAIWNGEKVDFSTAFTATDVLWGKTGIITLDLKSGPLNAGFSGTVSPAGQLSGKADISAPSLTRALGWVGQSIATPLGRFAFSGGVSVDGSQFAVANSTIQLDDIAAKGSLSLAMAGKPSIIANLSVDTLDFGALLAGGGSAQAAASSGPAPIDLTVLRLFNADISLEANQLGYGKVRMGPATAKLSVVDGVAKLSVPQAGFYEGVISAEITANGAGATPALAVVAAMDNVQSLPLLRDAAGFEHLEGRLRASMQVSGTGSDSQAFAKSLNGPMSLVVSDGAIRGIDVAGLVRNVRSLIGVGYAQDANARTEFSELSIPVTITNGVARAEDIRVLGPFIRMSGSGSVDLAAQTIDMRLDPRVVASLDGQGGDFDVSGLGMPIMITGPLSGPRIYPDLSSLLADPSRALQALTQLGGGVGDLAGNASGLIEGLGTTLGTDTGALGNTVLNDAIGQMLGNQGQSTNQGATPDGQNALNSVIGNALGQQFPGLAPPTAAPQQQPTTTDVSAPAAATANVPLPRPDPRGPSPLPSFPSQPQPTPAAPSATPTQQVIDLIAPQQTQPPDGTATTGDDPLQGLFNQLGF</sequence>
<dbReference type="AlphaFoldDB" id="A0A447IA62"/>
<dbReference type="InterPro" id="IPR007844">
    <property type="entry name" value="AsmA"/>
</dbReference>
<dbReference type="PANTHER" id="PTHR30441">
    <property type="entry name" value="DUF748 DOMAIN-CONTAINING PROTEIN"/>
    <property type="match status" value="1"/>
</dbReference>
<evidence type="ECO:0000259" key="2">
    <source>
        <dbReference type="Pfam" id="PF05170"/>
    </source>
</evidence>
<dbReference type="EMBL" id="UZWD01000022">
    <property type="protein sequence ID" value="VDS04308.1"/>
    <property type="molecule type" value="Genomic_DNA"/>
</dbReference>
<dbReference type="SUPFAM" id="SSF54621">
    <property type="entry name" value="Heme-binding protein A (HasA)"/>
    <property type="match status" value="1"/>
</dbReference>
<dbReference type="OrthoDB" id="5439561at2"/>
<feature type="compositionally biased region" description="Pro residues" evidence="1">
    <location>
        <begin position="990"/>
        <end position="1013"/>
    </location>
</feature>
<dbReference type="GO" id="GO:0090313">
    <property type="term" value="P:regulation of protein targeting to membrane"/>
    <property type="evidence" value="ECO:0007669"/>
    <property type="project" value="TreeGrafter"/>
</dbReference>
<dbReference type="Proteomes" id="UP000268844">
    <property type="component" value="Unassembled WGS sequence"/>
</dbReference>
<organism evidence="3 4">
    <name type="scientific">Devosia equisanguinis</name>
    <dbReference type="NCBI Taxonomy" id="2490941"/>
    <lineage>
        <taxon>Bacteria</taxon>
        <taxon>Pseudomonadati</taxon>
        <taxon>Pseudomonadota</taxon>
        <taxon>Alphaproteobacteria</taxon>
        <taxon>Hyphomicrobiales</taxon>
        <taxon>Devosiaceae</taxon>
        <taxon>Devosia</taxon>
    </lineage>
</organism>
<dbReference type="InterPro" id="IPR052894">
    <property type="entry name" value="AsmA-related"/>
</dbReference>
<dbReference type="InterPro" id="IPR036912">
    <property type="entry name" value="HasA_haem-bd_sf"/>
</dbReference>